<reference evidence="4" key="1">
    <citation type="journal article" date="2019" name="Int. J. Syst. Evol. Microbiol.">
        <title>The Global Catalogue of Microorganisms (GCM) 10K type strain sequencing project: providing services to taxonomists for standard genome sequencing and annotation.</title>
        <authorList>
            <consortium name="The Broad Institute Genomics Platform"/>
            <consortium name="The Broad Institute Genome Sequencing Center for Infectious Disease"/>
            <person name="Wu L."/>
            <person name="Ma J."/>
        </authorList>
    </citation>
    <scope>NUCLEOTIDE SEQUENCE [LARGE SCALE GENOMIC DNA]</scope>
    <source>
        <strain evidence="4">KCTC 42866</strain>
    </source>
</reference>
<evidence type="ECO:0008006" key="5">
    <source>
        <dbReference type="Google" id="ProtNLM"/>
    </source>
</evidence>
<keyword evidence="1" id="KW-0175">Coiled coil</keyword>
<dbReference type="InterPro" id="IPR011990">
    <property type="entry name" value="TPR-like_helical_dom_sf"/>
</dbReference>
<evidence type="ECO:0000256" key="1">
    <source>
        <dbReference type="SAM" id="Coils"/>
    </source>
</evidence>
<proteinExistence type="predicted"/>
<comment type="caution">
    <text evidence="3">The sequence shown here is derived from an EMBL/GenBank/DDBJ whole genome shotgun (WGS) entry which is preliminary data.</text>
</comment>
<gene>
    <name evidence="3" type="ORF">ACFSR6_11195</name>
</gene>
<dbReference type="Gene3D" id="1.25.40.10">
    <property type="entry name" value="Tetratricopeptide repeat domain"/>
    <property type="match status" value="2"/>
</dbReference>
<organism evidence="3 4">
    <name type="scientific">Pedobacter vanadiisoli</name>
    <dbReference type="NCBI Taxonomy" id="1761975"/>
    <lineage>
        <taxon>Bacteria</taxon>
        <taxon>Pseudomonadati</taxon>
        <taxon>Bacteroidota</taxon>
        <taxon>Sphingobacteriia</taxon>
        <taxon>Sphingobacteriales</taxon>
        <taxon>Sphingobacteriaceae</taxon>
        <taxon>Pedobacter</taxon>
    </lineage>
</organism>
<dbReference type="SUPFAM" id="SSF48452">
    <property type="entry name" value="TPR-like"/>
    <property type="match status" value="1"/>
</dbReference>
<feature type="transmembrane region" description="Helical" evidence="2">
    <location>
        <begin position="425"/>
        <end position="449"/>
    </location>
</feature>
<evidence type="ECO:0000313" key="4">
    <source>
        <dbReference type="Proteomes" id="UP001597461"/>
    </source>
</evidence>
<dbReference type="EMBL" id="JBHULL010000008">
    <property type="protein sequence ID" value="MFD2583057.1"/>
    <property type="molecule type" value="Genomic_DNA"/>
</dbReference>
<protein>
    <recommendedName>
        <fullName evidence="5">Histidine kinase</fullName>
    </recommendedName>
</protein>
<keyword evidence="2" id="KW-1133">Transmembrane helix</keyword>
<keyword evidence="2" id="KW-0472">Membrane</keyword>
<evidence type="ECO:0000256" key="2">
    <source>
        <dbReference type="SAM" id="Phobius"/>
    </source>
</evidence>
<name>A0ABW5MJ72_9SPHI</name>
<keyword evidence="2" id="KW-0812">Transmembrane</keyword>
<dbReference type="Proteomes" id="UP001597461">
    <property type="component" value="Unassembled WGS sequence"/>
</dbReference>
<evidence type="ECO:0000313" key="3">
    <source>
        <dbReference type="EMBL" id="MFD2583057.1"/>
    </source>
</evidence>
<feature type="coiled-coil region" evidence="1">
    <location>
        <begin position="383"/>
        <end position="417"/>
    </location>
</feature>
<dbReference type="SMART" id="SM00028">
    <property type="entry name" value="TPR"/>
    <property type="match status" value="3"/>
</dbReference>
<dbReference type="RefSeq" id="WP_379078697.1">
    <property type="nucleotide sequence ID" value="NZ_JBHULL010000008.1"/>
</dbReference>
<sequence length="492" mass="57245">MASARFFHTTYSGLMFQYEQMRKLLVFFLLMFCRCLIAFPQTPVVSKQYPDSLLQVVKKSPSDSLKARACFKLTLYWRDRDQVKSKLYLDQSYKFAAKYPYLKAIYYHYLAAYYYPTNTSKSEANYLIADRELAHFKTKESYFIRAKGWGNYANLQGHKGNDLLMVDILLQKSIPLIKKSGEDEFLAKYYNDLGLIFSNQQQYDKSEKYFLLAISIYKKLKLWDITHLCDAYLNAGKNYLLTNKTDLAKQALDKAKKILPKCPDSLTYADYYLVEGQYFRNKKKLNESLESINKGLIIAKQIEDPYEEELLNAQKYKTLMALGEYHKAAIIINSILKSPEVKFSPDSLTYYKDLSAIYHKLGESKSAYNLLKKYTILNDSLKKLDILRKINQLEIKFKTAENQKKIAELNTANQEANLSAKNSRLLNWLLGVISLLILSMFIFGINYYYNQKKISIQRDEIRISNAMIQGQEIERYRVARDLHDGLGNTGRG</sequence>
<dbReference type="InterPro" id="IPR019734">
    <property type="entry name" value="TPR_rpt"/>
</dbReference>
<accession>A0ABW5MJ72</accession>
<keyword evidence="4" id="KW-1185">Reference proteome</keyword>
<dbReference type="Pfam" id="PF13181">
    <property type="entry name" value="TPR_8"/>
    <property type="match status" value="2"/>
</dbReference>